<dbReference type="Proteomes" id="UP000823858">
    <property type="component" value="Unassembled WGS sequence"/>
</dbReference>
<keyword evidence="3" id="KW-0378">Hydrolase</keyword>
<dbReference type="EMBL" id="DWVP01000009">
    <property type="protein sequence ID" value="HJC84711.1"/>
    <property type="molecule type" value="Genomic_DNA"/>
</dbReference>
<dbReference type="GO" id="GO:0016042">
    <property type="term" value="P:lipid catabolic process"/>
    <property type="evidence" value="ECO:0007669"/>
    <property type="project" value="InterPro"/>
</dbReference>
<feature type="region of interest" description="Disordered" evidence="1">
    <location>
        <begin position="70"/>
        <end position="110"/>
    </location>
</feature>
<dbReference type="SUPFAM" id="SSF53474">
    <property type="entry name" value="alpha/beta-Hydrolases"/>
    <property type="match status" value="1"/>
</dbReference>
<evidence type="ECO:0000313" key="4">
    <source>
        <dbReference type="Proteomes" id="UP000823858"/>
    </source>
</evidence>
<protein>
    <submittedName>
        <fullName evidence="3">Alpha/beta fold hydrolase</fullName>
    </submittedName>
</protein>
<feature type="signal peptide" evidence="2">
    <location>
        <begin position="1"/>
        <end position="38"/>
    </location>
</feature>
<dbReference type="InterPro" id="IPR002918">
    <property type="entry name" value="Lipase_EstA/Esterase_EstB"/>
</dbReference>
<dbReference type="GO" id="GO:0016787">
    <property type="term" value="F:hydrolase activity"/>
    <property type="evidence" value="ECO:0007669"/>
    <property type="project" value="UniProtKB-KW"/>
</dbReference>
<reference evidence="3" key="1">
    <citation type="journal article" date="2021" name="PeerJ">
        <title>Extensive microbial diversity within the chicken gut microbiome revealed by metagenomics and culture.</title>
        <authorList>
            <person name="Gilroy R."/>
            <person name="Ravi A."/>
            <person name="Getino M."/>
            <person name="Pursley I."/>
            <person name="Horton D.L."/>
            <person name="Alikhan N.F."/>
            <person name="Baker D."/>
            <person name="Gharbi K."/>
            <person name="Hall N."/>
            <person name="Watson M."/>
            <person name="Adriaenssens E.M."/>
            <person name="Foster-Nyarko E."/>
            <person name="Jarju S."/>
            <person name="Secka A."/>
            <person name="Antonio M."/>
            <person name="Oren A."/>
            <person name="Chaudhuri R.R."/>
            <person name="La Ragione R."/>
            <person name="Hildebrand F."/>
            <person name="Pallen M.J."/>
        </authorList>
    </citation>
    <scope>NUCLEOTIDE SEQUENCE</scope>
    <source>
        <strain evidence="3">ChiHjej13B12-4958</strain>
    </source>
</reference>
<dbReference type="AlphaFoldDB" id="A0A9D2QE02"/>
<keyword evidence="2" id="KW-0732">Signal</keyword>
<evidence type="ECO:0000256" key="1">
    <source>
        <dbReference type="SAM" id="MobiDB-lite"/>
    </source>
</evidence>
<evidence type="ECO:0000313" key="3">
    <source>
        <dbReference type="EMBL" id="HJC84711.1"/>
    </source>
</evidence>
<reference evidence="3" key="2">
    <citation type="submission" date="2021-04" db="EMBL/GenBank/DDBJ databases">
        <authorList>
            <person name="Gilroy R."/>
        </authorList>
    </citation>
    <scope>NUCLEOTIDE SEQUENCE</scope>
    <source>
        <strain evidence="3">ChiHjej13B12-4958</strain>
    </source>
</reference>
<name>A0A9D2QE02_9CORY</name>
<feature type="compositionally biased region" description="Polar residues" evidence="1">
    <location>
        <begin position="83"/>
        <end position="94"/>
    </location>
</feature>
<dbReference type="Gene3D" id="3.40.50.1820">
    <property type="entry name" value="alpha/beta hydrolase"/>
    <property type="match status" value="1"/>
</dbReference>
<gene>
    <name evidence="3" type="ORF">H9751_04035</name>
</gene>
<dbReference type="InterPro" id="IPR029058">
    <property type="entry name" value="AB_hydrolase_fold"/>
</dbReference>
<feature type="chain" id="PRO_5038636520" evidence="2">
    <location>
        <begin position="39"/>
        <end position="368"/>
    </location>
</feature>
<evidence type="ECO:0000256" key="2">
    <source>
        <dbReference type="SAM" id="SignalP"/>
    </source>
</evidence>
<accession>A0A9D2QE02</accession>
<dbReference type="Pfam" id="PF01674">
    <property type="entry name" value="Lipase_2"/>
    <property type="match status" value="1"/>
</dbReference>
<sequence length="368" mass="37841">MSHKDATNAITTARARVSVLAVSAALVVSTAALSPAVAGTAGPTAAGNVSYAAGTTDPAADQVDNFQVAERTAEQAPRPANPVTAQQAGNISQQEPHRSPPGANDWHCKPTGQNPYPVVLIHGTWGSAYSTFAGLSAELKADGHCVYATNFGAASVMEKGGIQAAQPAAFATGDIADSAVEMGEFIDRVLASTGAEQANLVGHSQGGVVARQYTKFNGGADKVNHIVTLGATNNGTTMNGISELYDIVSGTGVDIDTPLDHIVGVAGMQQLVGSPFITELNADGHTVPGIDYTVIGSVNDQVSTPYAATFLEAGPGSEVDNVTLQHSCAIDQSDHSSMMYSPHTYDIVREALTPGTVPEDARRCTAHS</sequence>
<comment type="caution">
    <text evidence="3">The sequence shown here is derived from an EMBL/GenBank/DDBJ whole genome shotgun (WGS) entry which is preliminary data.</text>
</comment>
<proteinExistence type="predicted"/>
<organism evidence="3 4">
    <name type="scientific">Candidatus Corynebacterium faecigallinarum</name>
    <dbReference type="NCBI Taxonomy" id="2838528"/>
    <lineage>
        <taxon>Bacteria</taxon>
        <taxon>Bacillati</taxon>
        <taxon>Actinomycetota</taxon>
        <taxon>Actinomycetes</taxon>
        <taxon>Mycobacteriales</taxon>
        <taxon>Corynebacteriaceae</taxon>
        <taxon>Corynebacterium</taxon>
    </lineage>
</organism>